<name>A0ABQ9ZAR8_9CRUS</name>
<dbReference type="Gene3D" id="3.40.390.10">
    <property type="entry name" value="Collagenase (Catalytic Domain)"/>
    <property type="match status" value="1"/>
</dbReference>
<feature type="repeat" description="Hemopexin" evidence="10">
    <location>
        <begin position="536"/>
        <end position="581"/>
    </location>
</feature>
<dbReference type="PIRSF" id="PIRSF001191">
    <property type="entry name" value="Peptidase_M10A_matrix"/>
    <property type="match status" value="1"/>
</dbReference>
<evidence type="ECO:0000256" key="1">
    <source>
        <dbReference type="ARBA" id="ARBA00001947"/>
    </source>
</evidence>
<dbReference type="SUPFAM" id="SSF55486">
    <property type="entry name" value="Metalloproteases ('zincins'), catalytic domain"/>
    <property type="match status" value="1"/>
</dbReference>
<evidence type="ECO:0000256" key="10">
    <source>
        <dbReference type="PROSITE-ProRule" id="PRU01011"/>
    </source>
</evidence>
<evidence type="ECO:0000256" key="2">
    <source>
        <dbReference type="ARBA" id="ARBA00010370"/>
    </source>
</evidence>
<evidence type="ECO:0000313" key="13">
    <source>
        <dbReference type="EMBL" id="KAK4009933.1"/>
    </source>
</evidence>
<comment type="cofactor">
    <cofactor evidence="1">
        <name>Zn(2+)</name>
        <dbReference type="ChEBI" id="CHEBI:29105"/>
    </cofactor>
</comment>
<dbReference type="PANTHER" id="PTHR10201:SF169">
    <property type="entry name" value="MATRIX METALLOPROTEINASE-16-LIKE PROTEIN"/>
    <property type="match status" value="1"/>
</dbReference>
<keyword evidence="5" id="KW-0677">Repeat</keyword>
<dbReference type="CDD" id="cd04278">
    <property type="entry name" value="ZnMc_MMP"/>
    <property type="match status" value="1"/>
</dbReference>
<dbReference type="PROSITE" id="PS51642">
    <property type="entry name" value="HEMOPEXIN_2"/>
    <property type="match status" value="4"/>
</dbReference>
<feature type="compositionally biased region" description="Low complexity" evidence="11">
    <location>
        <begin position="425"/>
        <end position="452"/>
    </location>
</feature>
<sequence length="728" mass="82759">MRQSLTSNVNPRPQVKSGQNGSSVFKWISPRAVLSTPFSVSSSEQSTMNRLVLTLTSMLTFWLLCSDCAPVLPKPINATRKITHSSTPTTAAVVATTAASITQQTLASQSVAAKPSESIRPEKLPSSLSQLSRPEFVPQSISTESTDRNASSPRNGEGITVNVIMGFLQKFGYLEGRQDSNSEALFREEAVVNAIKTMQSFGGLSPTGKMDNDTLQLLVTPRCGNKDVELDDNEEHTERRRRKRFVIGGPGWNKRRITYFLANWSPKIGDEETTVKQLERAFKVWSDYAHLKFVQVPTPDADITILFGNGYHGDRYPFDGPGYTLAHAYYPYEFDHFGGDMHFDEDEPWTVNPEERSGVDFFTVATHELGHSLGLAHSPVPGSVMFPYYKGYQPNLQLDYDDILAMYQLYISRQVHDDRNDGEVTTTTSTTSTTPMTTTEKTTTTTTQPKPTRASSRTTTPYDEYDDYNEVDNDIDHNANGGSGKKTSVGQADEITTTSRTVTINYEGDYDTVDDHRKKLNVTNGDQSSKIPDICQGHFDAVSVLRNELFFFKDQYVWRLGQRAVIDDAYPIHFRHLFRELPEALRKIDALYERPNGHIVFFSGPAYWVFDGDRMIEENLPISWLGLPDGIDQLDAAFVWGKNKKTYFFRKNLYWRYDDIKRQMDPGYPHDLSRWRGVVSDIDAAMQWTDGRTYFFKDKMFWRFDDTLVRTDMRYPQEATPYWLGCPE</sequence>
<keyword evidence="3" id="KW-0645">Protease</keyword>
<dbReference type="SUPFAM" id="SSF47090">
    <property type="entry name" value="PGBD-like"/>
    <property type="match status" value="1"/>
</dbReference>
<evidence type="ECO:0000256" key="5">
    <source>
        <dbReference type="ARBA" id="ARBA00022737"/>
    </source>
</evidence>
<dbReference type="InterPro" id="IPR018487">
    <property type="entry name" value="Hemopexin-like_repeat"/>
</dbReference>
<dbReference type="InterPro" id="IPR006026">
    <property type="entry name" value="Peptidase_Metallo"/>
</dbReference>
<evidence type="ECO:0000256" key="6">
    <source>
        <dbReference type="ARBA" id="ARBA00022801"/>
    </source>
</evidence>
<feature type="region of interest" description="Disordered" evidence="11">
    <location>
        <begin position="110"/>
        <end position="157"/>
    </location>
</feature>
<evidence type="ECO:0000256" key="4">
    <source>
        <dbReference type="ARBA" id="ARBA00022723"/>
    </source>
</evidence>
<evidence type="ECO:0000256" key="3">
    <source>
        <dbReference type="ARBA" id="ARBA00022670"/>
    </source>
</evidence>
<dbReference type="InterPro" id="IPR024079">
    <property type="entry name" value="MetalloPept_cat_dom_sf"/>
</dbReference>
<feature type="region of interest" description="Disordered" evidence="11">
    <location>
        <begin position="419"/>
        <end position="493"/>
    </location>
</feature>
<feature type="repeat" description="Hemopexin" evidence="10">
    <location>
        <begin position="679"/>
        <end position="726"/>
    </location>
</feature>
<dbReference type="CDD" id="cd00094">
    <property type="entry name" value="HX"/>
    <property type="match status" value="1"/>
</dbReference>
<feature type="repeat" description="Hemopexin" evidence="10">
    <location>
        <begin position="585"/>
        <end position="627"/>
    </location>
</feature>
<protein>
    <recommendedName>
        <fullName evidence="12">Peptidase metallopeptidase domain-containing protein</fullName>
    </recommendedName>
</protein>
<dbReference type="PANTHER" id="PTHR10201">
    <property type="entry name" value="MATRIX METALLOPROTEINASE"/>
    <property type="match status" value="1"/>
</dbReference>
<dbReference type="SMART" id="SM00120">
    <property type="entry name" value="HX"/>
    <property type="match status" value="4"/>
</dbReference>
<dbReference type="PRINTS" id="PR00138">
    <property type="entry name" value="MATRIXIN"/>
</dbReference>
<dbReference type="SMART" id="SM00235">
    <property type="entry name" value="ZnMc"/>
    <property type="match status" value="1"/>
</dbReference>
<organism evidence="13 14">
    <name type="scientific">Daphnia magna</name>
    <dbReference type="NCBI Taxonomy" id="35525"/>
    <lineage>
        <taxon>Eukaryota</taxon>
        <taxon>Metazoa</taxon>
        <taxon>Ecdysozoa</taxon>
        <taxon>Arthropoda</taxon>
        <taxon>Crustacea</taxon>
        <taxon>Branchiopoda</taxon>
        <taxon>Diplostraca</taxon>
        <taxon>Cladocera</taxon>
        <taxon>Anomopoda</taxon>
        <taxon>Daphniidae</taxon>
        <taxon>Daphnia</taxon>
    </lineage>
</organism>
<proteinExistence type="inferred from homology"/>
<evidence type="ECO:0000256" key="8">
    <source>
        <dbReference type="ARBA" id="ARBA00023049"/>
    </source>
</evidence>
<evidence type="ECO:0000259" key="12">
    <source>
        <dbReference type="SMART" id="SM00235"/>
    </source>
</evidence>
<feature type="repeat" description="Hemopexin" evidence="10">
    <location>
        <begin position="631"/>
        <end position="678"/>
    </location>
</feature>
<feature type="region of interest" description="Disordered" evidence="11">
    <location>
        <begin position="1"/>
        <end position="22"/>
    </location>
</feature>
<comment type="similarity">
    <text evidence="2">Belongs to the peptidase M10A family.</text>
</comment>
<feature type="compositionally biased region" description="Polar residues" evidence="11">
    <location>
        <begin position="139"/>
        <end position="154"/>
    </location>
</feature>
<keyword evidence="6" id="KW-0378">Hydrolase</keyword>
<evidence type="ECO:0000256" key="7">
    <source>
        <dbReference type="ARBA" id="ARBA00022833"/>
    </source>
</evidence>
<dbReference type="EMBL" id="JAOYFB010000003">
    <property type="protein sequence ID" value="KAK4009933.1"/>
    <property type="molecule type" value="Genomic_DNA"/>
</dbReference>
<dbReference type="InterPro" id="IPR000585">
    <property type="entry name" value="Hemopexin-like_dom"/>
</dbReference>
<keyword evidence="8" id="KW-0482">Metalloprotease</keyword>
<dbReference type="Pfam" id="PF00045">
    <property type="entry name" value="Hemopexin"/>
    <property type="match status" value="4"/>
</dbReference>
<dbReference type="Gene3D" id="2.110.10.10">
    <property type="entry name" value="Hemopexin-like domain"/>
    <property type="match status" value="1"/>
</dbReference>
<dbReference type="InterPro" id="IPR002477">
    <property type="entry name" value="Peptidoglycan-bd-like"/>
</dbReference>
<keyword evidence="7" id="KW-0862">Zinc</keyword>
<dbReference type="InterPro" id="IPR021190">
    <property type="entry name" value="Pept_M10A"/>
</dbReference>
<dbReference type="InterPro" id="IPR033739">
    <property type="entry name" value="M10A_MMP"/>
</dbReference>
<reference evidence="13 14" key="1">
    <citation type="journal article" date="2023" name="Nucleic Acids Res.">
        <title>The hologenome of Daphnia magna reveals possible DNA methylation and microbiome-mediated evolution of the host genome.</title>
        <authorList>
            <person name="Chaturvedi A."/>
            <person name="Li X."/>
            <person name="Dhandapani V."/>
            <person name="Marshall H."/>
            <person name="Kissane S."/>
            <person name="Cuenca-Cambronero M."/>
            <person name="Asole G."/>
            <person name="Calvet F."/>
            <person name="Ruiz-Romero M."/>
            <person name="Marangio P."/>
            <person name="Guigo R."/>
            <person name="Rago D."/>
            <person name="Mirbahai L."/>
            <person name="Eastwood N."/>
            <person name="Colbourne J.K."/>
            <person name="Zhou J."/>
            <person name="Mallon E."/>
            <person name="Orsini L."/>
        </authorList>
    </citation>
    <scope>NUCLEOTIDE SEQUENCE [LARGE SCALE GENOMIC DNA]</scope>
    <source>
        <strain evidence="13">LRV0_1</strain>
    </source>
</reference>
<dbReference type="Proteomes" id="UP001234178">
    <property type="component" value="Unassembled WGS sequence"/>
</dbReference>
<dbReference type="Pfam" id="PF01471">
    <property type="entry name" value="PG_binding_1"/>
    <property type="match status" value="1"/>
</dbReference>
<evidence type="ECO:0000256" key="11">
    <source>
        <dbReference type="SAM" id="MobiDB-lite"/>
    </source>
</evidence>
<feature type="domain" description="Peptidase metallopeptidase" evidence="12">
    <location>
        <begin position="248"/>
        <end position="412"/>
    </location>
</feature>
<dbReference type="Pfam" id="PF00413">
    <property type="entry name" value="Peptidase_M10"/>
    <property type="match status" value="1"/>
</dbReference>
<keyword evidence="14" id="KW-1185">Reference proteome</keyword>
<feature type="compositionally biased region" description="Acidic residues" evidence="11">
    <location>
        <begin position="463"/>
        <end position="473"/>
    </location>
</feature>
<gene>
    <name evidence="13" type="ORF">OUZ56_019077</name>
</gene>
<keyword evidence="9" id="KW-0865">Zymogen</keyword>
<accession>A0ABQ9ZAR8</accession>
<keyword evidence="4" id="KW-0479">Metal-binding</keyword>
<dbReference type="InterPro" id="IPR036365">
    <property type="entry name" value="PGBD-like_sf"/>
</dbReference>
<dbReference type="SUPFAM" id="SSF50923">
    <property type="entry name" value="Hemopexin-like domain"/>
    <property type="match status" value="1"/>
</dbReference>
<evidence type="ECO:0000256" key="9">
    <source>
        <dbReference type="ARBA" id="ARBA00023145"/>
    </source>
</evidence>
<dbReference type="InterPro" id="IPR036375">
    <property type="entry name" value="Hemopexin-like_dom_sf"/>
</dbReference>
<dbReference type="InterPro" id="IPR001818">
    <property type="entry name" value="Pept_M10_metallopeptidase"/>
</dbReference>
<comment type="caution">
    <text evidence="13">The sequence shown here is derived from an EMBL/GenBank/DDBJ whole genome shotgun (WGS) entry which is preliminary data.</text>
</comment>
<evidence type="ECO:0000313" key="14">
    <source>
        <dbReference type="Proteomes" id="UP001234178"/>
    </source>
</evidence>